<dbReference type="AlphaFoldDB" id="A0A1H1GYF5"/>
<keyword evidence="1" id="KW-0472">Membrane</keyword>
<reference evidence="3" key="1">
    <citation type="submission" date="2016-10" db="EMBL/GenBank/DDBJ databases">
        <authorList>
            <person name="Varghese N."/>
            <person name="Submissions S."/>
        </authorList>
    </citation>
    <scope>NUCLEOTIDE SEQUENCE [LARGE SCALE GENOMIC DNA]</scope>
    <source>
        <strain evidence="3">DUS833</strain>
    </source>
</reference>
<keyword evidence="1" id="KW-0812">Transmembrane</keyword>
<protein>
    <submittedName>
        <fullName evidence="2">Phage holin family 2</fullName>
    </submittedName>
</protein>
<dbReference type="STRING" id="157910.SAMN05445850_3159"/>
<evidence type="ECO:0000256" key="1">
    <source>
        <dbReference type="SAM" id="Phobius"/>
    </source>
</evidence>
<dbReference type="InterPro" id="IPR007633">
    <property type="entry name" value="Phage_P2_Holin"/>
</dbReference>
<gene>
    <name evidence="2" type="ORF">SAMN05445850_3159</name>
</gene>
<feature type="transmembrane region" description="Helical" evidence="1">
    <location>
        <begin position="65"/>
        <end position="85"/>
    </location>
</feature>
<evidence type="ECO:0000313" key="2">
    <source>
        <dbReference type="EMBL" id="SDR18224.1"/>
    </source>
</evidence>
<proteinExistence type="predicted"/>
<dbReference type="RefSeq" id="WP_090804500.1">
    <property type="nucleotide sequence ID" value="NZ_FNKX01000001.1"/>
</dbReference>
<dbReference type="EMBL" id="FNKX01000001">
    <property type="protein sequence ID" value="SDR18224.1"/>
    <property type="molecule type" value="Genomic_DNA"/>
</dbReference>
<feature type="transmembrane region" description="Helical" evidence="1">
    <location>
        <begin position="41"/>
        <end position="59"/>
    </location>
</feature>
<dbReference type="GO" id="GO:0044660">
    <property type="term" value="P:viral release via pore formation in host cell membrane"/>
    <property type="evidence" value="ECO:0007669"/>
    <property type="project" value="InterPro"/>
</dbReference>
<accession>A0A1H1GYF5</accession>
<name>A0A1H1GYF5_9BURK</name>
<sequence length="101" mass="10519">MQLNEHEKELLTLFGVGAVIGFAKWLLSGERFEVRVVAGRIIIGAGLSMSAGATLTVFPDLPATGLVGIASALGICGQVVLEAVVHKYIGKLPDDRGEGDS</sequence>
<evidence type="ECO:0000313" key="3">
    <source>
        <dbReference type="Proteomes" id="UP000199365"/>
    </source>
</evidence>
<dbReference type="Pfam" id="PF04550">
    <property type="entry name" value="Phage_holin_3_2"/>
    <property type="match status" value="1"/>
</dbReference>
<organism evidence="2 3">
    <name type="scientific">Paraburkholderia tuberum</name>
    <dbReference type="NCBI Taxonomy" id="157910"/>
    <lineage>
        <taxon>Bacteria</taxon>
        <taxon>Pseudomonadati</taxon>
        <taxon>Pseudomonadota</taxon>
        <taxon>Betaproteobacteria</taxon>
        <taxon>Burkholderiales</taxon>
        <taxon>Burkholderiaceae</taxon>
        <taxon>Paraburkholderia</taxon>
    </lineage>
</organism>
<dbReference type="Proteomes" id="UP000199365">
    <property type="component" value="Unassembled WGS sequence"/>
</dbReference>
<keyword evidence="3" id="KW-1185">Reference proteome</keyword>
<keyword evidence="1" id="KW-1133">Transmembrane helix</keyword>
<feature type="transmembrane region" description="Helical" evidence="1">
    <location>
        <begin position="12"/>
        <end position="29"/>
    </location>
</feature>